<dbReference type="KEGG" id="hdo:MUK72_17955"/>
<gene>
    <name evidence="1" type="ORF">GCM10008985_15730</name>
    <name evidence="2" type="ORF">MUK72_17955</name>
</gene>
<keyword evidence="2" id="KW-0614">Plasmid</keyword>
<sequence length="76" mass="8572">MIPLETRVPNTVCQQAIDRPVSEHVIVLTLAYHDGRYGPDDVREALAKAVERGDVEHVDGGYQPGEWDEWSCPRAR</sequence>
<protein>
    <submittedName>
        <fullName evidence="1">Uncharacterized protein</fullName>
    </submittedName>
</protein>
<dbReference type="EMBL" id="CP095008">
    <property type="protein sequence ID" value="UOO97151.1"/>
    <property type="molecule type" value="Genomic_DNA"/>
</dbReference>
<proteinExistence type="predicted"/>
<evidence type="ECO:0000313" key="1">
    <source>
        <dbReference type="EMBL" id="GAA0460162.1"/>
    </source>
</evidence>
<reference evidence="1" key="3">
    <citation type="submission" date="2023-12" db="EMBL/GenBank/DDBJ databases">
        <authorList>
            <person name="Sun Q."/>
            <person name="Inoue M."/>
        </authorList>
    </citation>
    <scope>NUCLEOTIDE SEQUENCE</scope>
    <source>
        <strain evidence="1">JCM 12289</strain>
    </source>
</reference>
<dbReference type="GeneID" id="71763773"/>
<accession>A0AAV3SFY9</accession>
<dbReference type="RefSeq" id="WP_244706537.1">
    <property type="nucleotide sequence ID" value="NZ_BAAADN010000024.1"/>
</dbReference>
<organism evidence="1 4">
    <name type="scientific">Halococcus dombrowskii</name>
    <dbReference type="NCBI Taxonomy" id="179637"/>
    <lineage>
        <taxon>Archaea</taxon>
        <taxon>Methanobacteriati</taxon>
        <taxon>Methanobacteriota</taxon>
        <taxon>Stenosarchaea group</taxon>
        <taxon>Halobacteria</taxon>
        <taxon>Halobacteriales</taxon>
        <taxon>Halococcaceae</taxon>
        <taxon>Halococcus</taxon>
    </lineage>
</organism>
<dbReference type="EMBL" id="BAAADN010000024">
    <property type="protein sequence ID" value="GAA0460162.1"/>
    <property type="molecule type" value="Genomic_DNA"/>
</dbReference>
<dbReference type="AlphaFoldDB" id="A0AAV3SFY9"/>
<evidence type="ECO:0000313" key="3">
    <source>
        <dbReference type="Proteomes" id="UP000830542"/>
    </source>
</evidence>
<geneLocation type="plasmid" evidence="2 3">
    <name>unnamed3</name>
</geneLocation>
<reference evidence="2" key="2">
    <citation type="submission" date="2022-04" db="EMBL/GenBank/DDBJ databases">
        <title>Sequencing and genomic assembly of Halococcus dombrowskii.</title>
        <authorList>
            <person name="Lim S.W."/>
            <person name="MacLea K.S."/>
        </authorList>
    </citation>
    <scope>NUCLEOTIDE SEQUENCE</scope>
    <source>
        <strain evidence="2">H4</strain>
        <plasmid evidence="2">unnamed3</plasmid>
    </source>
</reference>
<evidence type="ECO:0000313" key="4">
    <source>
        <dbReference type="Proteomes" id="UP001500962"/>
    </source>
</evidence>
<dbReference type="Proteomes" id="UP000830542">
    <property type="component" value="Plasmid unnamed3"/>
</dbReference>
<keyword evidence="3" id="KW-1185">Reference proteome</keyword>
<reference evidence="1" key="1">
    <citation type="journal article" date="2014" name="Int. J. Syst. Evol. Microbiol.">
        <title>Complete genome sequence of Corynebacterium casei LMG S-19264T (=DSM 44701T), isolated from a smear-ripened cheese.</title>
        <authorList>
            <consortium name="US DOE Joint Genome Institute (JGI-PGF)"/>
            <person name="Walter F."/>
            <person name="Albersmeier A."/>
            <person name="Kalinowski J."/>
            <person name="Ruckert C."/>
        </authorList>
    </citation>
    <scope>NUCLEOTIDE SEQUENCE</scope>
    <source>
        <strain evidence="1">JCM 12289</strain>
    </source>
</reference>
<dbReference type="Proteomes" id="UP001500962">
    <property type="component" value="Unassembled WGS sequence"/>
</dbReference>
<evidence type="ECO:0000313" key="2">
    <source>
        <dbReference type="EMBL" id="UOO97151.1"/>
    </source>
</evidence>
<name>A0AAV3SFY9_HALDO</name>